<dbReference type="GO" id="GO:0015074">
    <property type="term" value="P:DNA integration"/>
    <property type="evidence" value="ECO:0007669"/>
    <property type="project" value="InterPro"/>
</dbReference>
<dbReference type="GO" id="GO:0004803">
    <property type="term" value="F:transposase activity"/>
    <property type="evidence" value="ECO:0007669"/>
    <property type="project" value="TreeGrafter"/>
</dbReference>
<dbReference type="GO" id="GO:0032196">
    <property type="term" value="P:transposition"/>
    <property type="evidence" value="ECO:0007669"/>
    <property type="project" value="TreeGrafter"/>
</dbReference>
<dbReference type="InterPro" id="IPR051917">
    <property type="entry name" value="Transposase-Integrase"/>
</dbReference>
<dbReference type="InterPro" id="IPR036397">
    <property type="entry name" value="RNaseH_sf"/>
</dbReference>
<feature type="domain" description="Integrase catalytic" evidence="2">
    <location>
        <begin position="162"/>
        <end position="316"/>
    </location>
</feature>
<keyword evidence="1" id="KW-0233">DNA recombination</keyword>
<dbReference type="Pfam" id="PF13936">
    <property type="entry name" value="HTH_38"/>
    <property type="match status" value="1"/>
</dbReference>
<protein>
    <submittedName>
        <fullName evidence="3">Transposase</fullName>
    </submittedName>
</protein>
<evidence type="ECO:0000313" key="3">
    <source>
        <dbReference type="EMBL" id="CEN27789.1"/>
    </source>
</evidence>
<dbReference type="KEGG" id="lpk:LACPI_0589"/>
<dbReference type="Gene3D" id="1.10.10.60">
    <property type="entry name" value="Homeodomain-like"/>
    <property type="match status" value="1"/>
</dbReference>
<evidence type="ECO:0000313" key="4">
    <source>
        <dbReference type="Proteomes" id="UP000033166"/>
    </source>
</evidence>
<organism evidence="3 4">
    <name type="scientific">Pseudolactococcus piscium MKFS47</name>
    <dbReference type="NCBI Taxonomy" id="297352"/>
    <lineage>
        <taxon>Bacteria</taxon>
        <taxon>Bacillati</taxon>
        <taxon>Bacillota</taxon>
        <taxon>Bacilli</taxon>
        <taxon>Lactobacillales</taxon>
        <taxon>Streptococcaceae</taxon>
        <taxon>Pseudolactococcus</taxon>
    </lineage>
</organism>
<dbReference type="RefSeq" id="WP_047915023.1">
    <property type="nucleotide sequence ID" value="NZ_LN774769.1"/>
</dbReference>
<dbReference type="Gene3D" id="3.30.420.10">
    <property type="entry name" value="Ribonuclease H-like superfamily/Ribonuclease H"/>
    <property type="match status" value="1"/>
</dbReference>
<proteinExistence type="predicted"/>
<dbReference type="HOGENOM" id="CLU_035706_0_2_9"/>
<evidence type="ECO:0000259" key="2">
    <source>
        <dbReference type="PROSITE" id="PS50994"/>
    </source>
</evidence>
<dbReference type="InterPro" id="IPR001584">
    <property type="entry name" value="Integrase_cat-core"/>
</dbReference>
<evidence type="ECO:0000256" key="1">
    <source>
        <dbReference type="ARBA" id="ARBA00023172"/>
    </source>
</evidence>
<reference evidence="4" key="1">
    <citation type="submission" date="2015-01" db="EMBL/GenBank/DDBJ databases">
        <authorList>
            <person name="Andreevskaya M."/>
        </authorList>
    </citation>
    <scope>NUCLEOTIDE SEQUENCE [LARGE SCALE GENOMIC DNA]</scope>
    <source>
        <strain evidence="4">MKFS47</strain>
    </source>
</reference>
<dbReference type="PROSITE" id="PS50994">
    <property type="entry name" value="INTEGRASE"/>
    <property type="match status" value="1"/>
</dbReference>
<dbReference type="InterPro" id="IPR053392">
    <property type="entry name" value="Transposase_IS30-like"/>
</dbReference>
<dbReference type="PANTHER" id="PTHR10948">
    <property type="entry name" value="TRANSPOSASE"/>
    <property type="match status" value="1"/>
</dbReference>
<dbReference type="InterPro" id="IPR025246">
    <property type="entry name" value="IS30-like_HTH"/>
</dbReference>
<name>A0A0D6DUY8_9LACT</name>
<dbReference type="Proteomes" id="UP000033166">
    <property type="component" value="Chromosome I"/>
</dbReference>
<dbReference type="GO" id="GO:0006310">
    <property type="term" value="P:DNA recombination"/>
    <property type="evidence" value="ECO:0007669"/>
    <property type="project" value="UniProtKB-KW"/>
</dbReference>
<dbReference type="PANTHER" id="PTHR10948:SF23">
    <property type="entry name" value="TRANSPOSASE INSI FOR INSERTION SEQUENCE ELEMENT IS30A-RELATED"/>
    <property type="match status" value="1"/>
</dbReference>
<dbReference type="NCBIfam" id="NF033563">
    <property type="entry name" value="transpos_IS30"/>
    <property type="match status" value="1"/>
</dbReference>
<dbReference type="GO" id="GO:0005829">
    <property type="term" value="C:cytosol"/>
    <property type="evidence" value="ECO:0007669"/>
    <property type="project" value="TreeGrafter"/>
</dbReference>
<dbReference type="GO" id="GO:0003676">
    <property type="term" value="F:nucleic acid binding"/>
    <property type="evidence" value="ECO:0007669"/>
    <property type="project" value="InterPro"/>
</dbReference>
<dbReference type="AlphaFoldDB" id="A0A0D6DUY8"/>
<gene>
    <name evidence="3" type="ORF">LACPI_0589</name>
</gene>
<accession>A0A0D6DUY8</accession>
<dbReference type="InterPro" id="IPR012337">
    <property type="entry name" value="RNaseH-like_sf"/>
</dbReference>
<dbReference type="SUPFAM" id="SSF53098">
    <property type="entry name" value="Ribonuclease H-like"/>
    <property type="match status" value="1"/>
</dbReference>
<dbReference type="EMBL" id="LN774769">
    <property type="protein sequence ID" value="CEN27789.1"/>
    <property type="molecule type" value="Genomic_DNA"/>
</dbReference>
<sequence>MQAHYTTTYKHLSLTERQLIGRWLKEGRSRRQIARLLGRSPQTINNEVIRGQVQQMDTFRHYHSVYSSDYAQKKYGRHRKNSIKKTKLDKKLSEIIVHYIKDRVSPEVIAKVKLKGIISASTVYNWLYQGRLGLKRTDMLYPHKTKPIKPVVANPRHYGKFIDERPESISQRLAYGHWEIDTVVLTRAKNPVLLTLTERKTRLEVIRLISDKTSQAVNSELEKLSNQFDFKSITADNGSEFSRLSEALTCEVYYAHAYSSWERGTNENHNRMIRRFLPKGTRKTTANAVARIEMWMNNYPRKMFDYRSPNEMMKGG</sequence>